<keyword evidence="8" id="KW-0067">ATP-binding</keyword>
<dbReference type="PANTHER" id="PTHR43071:SF1">
    <property type="entry name" value="2-AMINO-4-HYDROXY-6-HYDROXYMETHYLDIHYDROPTERIDINE PYROPHOSPHOKINASE"/>
    <property type="match status" value="1"/>
</dbReference>
<evidence type="ECO:0000256" key="10">
    <source>
        <dbReference type="ARBA" id="ARBA00029409"/>
    </source>
</evidence>
<dbReference type="GO" id="GO:0016301">
    <property type="term" value="F:kinase activity"/>
    <property type="evidence" value="ECO:0007669"/>
    <property type="project" value="UniProtKB-KW"/>
</dbReference>
<comment type="pathway">
    <text evidence="1">Cofactor biosynthesis; tetrahydrofolate biosynthesis; 2-amino-4-hydroxy-6-hydroxymethyl-7,8-dihydropteridine diphosphate from 7,8-dihydroneopterin triphosphate: step 4/4.</text>
</comment>
<protein>
    <recommendedName>
        <fullName evidence="4">2-amino-4-hydroxy-6-hydroxymethyldihydropteridine pyrophosphokinase</fullName>
        <ecNumber evidence="3">2.7.6.3</ecNumber>
    </recommendedName>
    <alternativeName>
        <fullName evidence="11">6-hydroxymethyl-7,8-dihydropterin pyrophosphokinase</fullName>
    </alternativeName>
    <alternativeName>
        <fullName evidence="12">7,8-dihydro-6-hydroxymethylpterin-pyrophosphokinase</fullName>
    </alternativeName>
</protein>
<dbReference type="UniPathway" id="UPA00077">
    <property type="reaction ID" value="UER00155"/>
</dbReference>
<dbReference type="Pfam" id="PF01288">
    <property type="entry name" value="HPPK"/>
    <property type="match status" value="1"/>
</dbReference>
<dbReference type="GO" id="GO:0005524">
    <property type="term" value="F:ATP binding"/>
    <property type="evidence" value="ECO:0007669"/>
    <property type="project" value="UniProtKB-KW"/>
</dbReference>
<evidence type="ECO:0000256" key="1">
    <source>
        <dbReference type="ARBA" id="ARBA00005051"/>
    </source>
</evidence>
<comment type="similarity">
    <text evidence="2">Belongs to the HPPK family.</text>
</comment>
<reference evidence="14 15" key="1">
    <citation type="submission" date="2017-03" db="EMBL/GenBank/DDBJ databases">
        <title>Complete genome sequence of Candidatus 'Thiodictyon syntrophicum' sp. nov. strain Cad16T, a photolithoautotroph purple sulfur bacterium isolated from an alpine meromictic lake.</title>
        <authorList>
            <person name="Luedin S.M."/>
            <person name="Pothier J.F."/>
            <person name="Danza F."/>
            <person name="Storelli N."/>
            <person name="Wittwer M."/>
            <person name="Tonolla M."/>
        </authorList>
    </citation>
    <scope>NUCLEOTIDE SEQUENCE [LARGE SCALE GENOMIC DNA]</scope>
    <source>
        <strain evidence="14 15">Cad16T</strain>
    </source>
</reference>
<evidence type="ECO:0000256" key="12">
    <source>
        <dbReference type="ARBA" id="ARBA00033413"/>
    </source>
</evidence>
<dbReference type="InterPro" id="IPR035907">
    <property type="entry name" value="Hppk_sf"/>
</dbReference>
<keyword evidence="5" id="KW-0808">Transferase</keyword>
<dbReference type="OrthoDB" id="9808041at2"/>
<dbReference type="Proteomes" id="UP000232638">
    <property type="component" value="Chromosome"/>
</dbReference>
<gene>
    <name evidence="14" type="ORF">THSYN_17675</name>
</gene>
<evidence type="ECO:0000256" key="3">
    <source>
        <dbReference type="ARBA" id="ARBA00013253"/>
    </source>
</evidence>
<dbReference type="NCBIfam" id="TIGR01498">
    <property type="entry name" value="folK"/>
    <property type="match status" value="1"/>
</dbReference>
<evidence type="ECO:0000256" key="11">
    <source>
        <dbReference type="ARBA" id="ARBA00029766"/>
    </source>
</evidence>
<dbReference type="GO" id="GO:0003848">
    <property type="term" value="F:2-amino-4-hydroxy-6-hydroxymethyldihydropteridine diphosphokinase activity"/>
    <property type="evidence" value="ECO:0007669"/>
    <property type="project" value="UniProtKB-EC"/>
</dbReference>
<dbReference type="Gene3D" id="3.30.70.560">
    <property type="entry name" value="7,8-Dihydro-6-hydroxymethylpterin-pyrophosphokinase HPPK"/>
    <property type="match status" value="1"/>
</dbReference>
<evidence type="ECO:0000256" key="2">
    <source>
        <dbReference type="ARBA" id="ARBA00005810"/>
    </source>
</evidence>
<comment type="function">
    <text evidence="10">Catalyzes the transfer of pyrophosphate from adenosine triphosphate (ATP) to 6-hydroxymethyl-7,8-dihydropterin, an enzymatic step in folate biosynthesis pathway.</text>
</comment>
<evidence type="ECO:0000256" key="9">
    <source>
        <dbReference type="ARBA" id="ARBA00022909"/>
    </source>
</evidence>
<sequence length="186" mass="19683">MTAPEQPASVVAYIGLGSNLADPRAQVRRAMDELAALPGCTLCLRSSLYATPPLGPVAQPEFVNAVVSLATTLTPLELLAALQGLEREHGRVRDGTRWGPRTLDLDLLIFDELQLQLPGLIVPHPELAKRSFVLVPLAEIAPARLLIPGHGHLQDLLAALVDRDAPRRLPESAGTAAAVSGPQAPA</sequence>
<evidence type="ECO:0000256" key="5">
    <source>
        <dbReference type="ARBA" id="ARBA00022679"/>
    </source>
</evidence>
<dbReference type="RefSeq" id="WP_100920314.1">
    <property type="nucleotide sequence ID" value="NZ_CP020370.1"/>
</dbReference>
<proteinExistence type="inferred from homology"/>
<dbReference type="CDD" id="cd00483">
    <property type="entry name" value="HPPK"/>
    <property type="match status" value="1"/>
</dbReference>
<dbReference type="PROSITE" id="PS00794">
    <property type="entry name" value="HPPK"/>
    <property type="match status" value="1"/>
</dbReference>
<dbReference type="GO" id="GO:0046656">
    <property type="term" value="P:folic acid biosynthetic process"/>
    <property type="evidence" value="ECO:0007669"/>
    <property type="project" value="UniProtKB-KW"/>
</dbReference>
<dbReference type="SUPFAM" id="SSF55083">
    <property type="entry name" value="6-hydroxymethyl-7,8-dihydropterin pyrophosphokinase, HPPK"/>
    <property type="match status" value="1"/>
</dbReference>
<keyword evidence="9" id="KW-0289">Folate biosynthesis</keyword>
<dbReference type="KEGG" id="tsy:THSYN_17675"/>
<dbReference type="GO" id="GO:0046654">
    <property type="term" value="P:tetrahydrofolate biosynthetic process"/>
    <property type="evidence" value="ECO:0007669"/>
    <property type="project" value="UniProtKB-UniPathway"/>
</dbReference>
<evidence type="ECO:0000256" key="8">
    <source>
        <dbReference type="ARBA" id="ARBA00022840"/>
    </source>
</evidence>
<keyword evidence="15" id="KW-1185">Reference proteome</keyword>
<evidence type="ECO:0000259" key="13">
    <source>
        <dbReference type="PROSITE" id="PS00794"/>
    </source>
</evidence>
<evidence type="ECO:0000313" key="14">
    <source>
        <dbReference type="EMBL" id="AUB82593.1"/>
    </source>
</evidence>
<organism evidence="14 15">
    <name type="scientific">Candidatus Thiodictyon syntrophicum</name>
    <dbReference type="NCBI Taxonomy" id="1166950"/>
    <lineage>
        <taxon>Bacteria</taxon>
        <taxon>Pseudomonadati</taxon>
        <taxon>Pseudomonadota</taxon>
        <taxon>Gammaproteobacteria</taxon>
        <taxon>Chromatiales</taxon>
        <taxon>Chromatiaceae</taxon>
        <taxon>Thiodictyon</taxon>
    </lineage>
</organism>
<evidence type="ECO:0000313" key="15">
    <source>
        <dbReference type="Proteomes" id="UP000232638"/>
    </source>
</evidence>
<name>A0A2K8UAI1_9GAMM</name>
<keyword evidence="7 14" id="KW-0418">Kinase</keyword>
<dbReference type="EC" id="2.7.6.3" evidence="3"/>
<dbReference type="PANTHER" id="PTHR43071">
    <property type="entry name" value="2-AMINO-4-HYDROXY-6-HYDROXYMETHYLDIHYDROPTERIDINE PYROPHOSPHOKINASE"/>
    <property type="match status" value="1"/>
</dbReference>
<dbReference type="InterPro" id="IPR000550">
    <property type="entry name" value="Hppk"/>
</dbReference>
<keyword evidence="6" id="KW-0547">Nucleotide-binding</keyword>
<evidence type="ECO:0000256" key="7">
    <source>
        <dbReference type="ARBA" id="ARBA00022777"/>
    </source>
</evidence>
<feature type="domain" description="7,8-dihydro-6-hydroxymethylpterin-pyrophosphokinase" evidence="13">
    <location>
        <begin position="97"/>
        <end position="108"/>
    </location>
</feature>
<evidence type="ECO:0000256" key="6">
    <source>
        <dbReference type="ARBA" id="ARBA00022741"/>
    </source>
</evidence>
<dbReference type="AlphaFoldDB" id="A0A2K8UAI1"/>
<evidence type="ECO:0000256" key="4">
    <source>
        <dbReference type="ARBA" id="ARBA00016218"/>
    </source>
</evidence>
<accession>A0A2K8UAI1</accession>
<dbReference type="EMBL" id="CP020370">
    <property type="protein sequence ID" value="AUB82593.1"/>
    <property type="molecule type" value="Genomic_DNA"/>
</dbReference>